<dbReference type="InterPro" id="IPR001279">
    <property type="entry name" value="Metallo-B-lactamas"/>
</dbReference>
<dbReference type="InterPro" id="IPR002048">
    <property type="entry name" value="EF_hand_dom"/>
</dbReference>
<evidence type="ECO:0000256" key="3">
    <source>
        <dbReference type="SAM" id="SignalP"/>
    </source>
</evidence>
<dbReference type="Gene3D" id="1.10.238.10">
    <property type="entry name" value="EF-hand"/>
    <property type="match status" value="1"/>
</dbReference>
<evidence type="ECO:0000259" key="4">
    <source>
        <dbReference type="PROSITE" id="PS50222"/>
    </source>
</evidence>
<dbReference type="GO" id="GO:0005509">
    <property type="term" value="F:calcium ion binding"/>
    <property type="evidence" value="ECO:0007669"/>
    <property type="project" value="InterPro"/>
</dbReference>
<feature type="signal peptide" evidence="3">
    <location>
        <begin position="1"/>
        <end position="20"/>
    </location>
</feature>
<dbReference type="Gene3D" id="3.60.15.10">
    <property type="entry name" value="Ribonuclease Z/Hydroxyacylglutathione hydrolase-like"/>
    <property type="match status" value="1"/>
</dbReference>
<feature type="domain" description="EF-hand" evidence="4">
    <location>
        <begin position="322"/>
        <end position="357"/>
    </location>
</feature>
<evidence type="ECO:0000256" key="2">
    <source>
        <dbReference type="SAM" id="MobiDB-lite"/>
    </source>
</evidence>
<feature type="region of interest" description="Disordered" evidence="2">
    <location>
        <begin position="335"/>
        <end position="376"/>
    </location>
</feature>
<dbReference type="Pfam" id="PF23023">
    <property type="entry name" value="Anti-Pycsar_Apyc1"/>
    <property type="match status" value="1"/>
</dbReference>
<dbReference type="PROSITE" id="PS00018">
    <property type="entry name" value="EF_HAND_1"/>
    <property type="match status" value="1"/>
</dbReference>
<feature type="compositionally biased region" description="Basic and acidic residues" evidence="2">
    <location>
        <begin position="335"/>
        <end position="362"/>
    </location>
</feature>
<dbReference type="STRING" id="1144750.SAMN05443431_105236"/>
<evidence type="ECO:0000313" key="6">
    <source>
        <dbReference type="Proteomes" id="UP000199559"/>
    </source>
</evidence>
<proteinExistence type="predicted"/>
<dbReference type="InterPro" id="IPR036866">
    <property type="entry name" value="RibonucZ/Hydroxyglut_hydro"/>
</dbReference>
<feature type="chain" id="PRO_5011652969" evidence="3">
    <location>
        <begin position="21"/>
        <end position="376"/>
    </location>
</feature>
<dbReference type="PANTHER" id="PTHR46018:SF2">
    <property type="entry name" value="ZINC PHOSPHODIESTERASE ELAC PROTEIN 1"/>
    <property type="match status" value="1"/>
</dbReference>
<accession>A0A1I3PSV7</accession>
<dbReference type="InterPro" id="IPR044094">
    <property type="entry name" value="AtsA-like_MBL-fold"/>
</dbReference>
<dbReference type="EMBL" id="FORM01000005">
    <property type="protein sequence ID" value="SFJ24046.1"/>
    <property type="molecule type" value="Genomic_DNA"/>
</dbReference>
<dbReference type="InterPro" id="IPR011992">
    <property type="entry name" value="EF-hand-dom_pair"/>
</dbReference>
<keyword evidence="3" id="KW-0732">Signal</keyword>
<sequence length="376" mass="41993">MTRYLILVLLFLGTQLSAQNNINHLTATIIGSGSPKYNTERSGPSVLITYKNTQILVDMGNGTQANLNKNNTKIKMLDGLLFTHHHLDHNEEFAPIFIQSLLGGNKIIIAGPKQTASIVDNILDIYEEDIAYRLSKSDRSLNDVLSNFKNKNLTENTPFYIGDIKVSYTLVNHTIETLAYRFDVGDESIVISGDLTYSESLPILAKNADYLIMDSGGAIAAGSKRNATNNKINKQSTKEKAHVNLTESSKMAKEANTKNLVLTHFTFATIDEEATTTQIRENYNNTVLYAQDLMVITCNDSIVENNKTQVDPKQLSEINTPNSVPNFANMLKRMDDNRDGKISKTEAKGKLKENFTNRDKNNDGYITEDELSKRNQ</sequence>
<keyword evidence="1" id="KW-0378">Hydrolase</keyword>
<dbReference type="AlphaFoldDB" id="A0A1I3PSV7"/>
<dbReference type="SMART" id="SM00849">
    <property type="entry name" value="Lactamase_B"/>
    <property type="match status" value="1"/>
</dbReference>
<dbReference type="CDD" id="cd07719">
    <property type="entry name" value="arylsulfatase_AtsA-like_MBL-fold"/>
    <property type="match status" value="1"/>
</dbReference>
<dbReference type="SUPFAM" id="SSF56281">
    <property type="entry name" value="Metallo-hydrolase/oxidoreductase"/>
    <property type="match status" value="1"/>
</dbReference>
<evidence type="ECO:0000313" key="5">
    <source>
        <dbReference type="EMBL" id="SFJ24046.1"/>
    </source>
</evidence>
<reference evidence="6" key="1">
    <citation type="submission" date="2016-10" db="EMBL/GenBank/DDBJ databases">
        <authorList>
            <person name="Varghese N."/>
            <person name="Submissions S."/>
        </authorList>
    </citation>
    <scope>NUCLEOTIDE SEQUENCE [LARGE SCALE GENOMIC DNA]</scope>
    <source>
        <strain evidence="6">DSM 28881</strain>
    </source>
</reference>
<keyword evidence="6" id="KW-1185">Reference proteome</keyword>
<protein>
    <submittedName>
        <fullName evidence="5">Ribonuclease BN, tRNA processing enzyme</fullName>
    </submittedName>
</protein>
<organism evidence="5 6">
    <name type="scientific">Olleya namhaensis</name>
    <dbReference type="NCBI Taxonomy" id="1144750"/>
    <lineage>
        <taxon>Bacteria</taxon>
        <taxon>Pseudomonadati</taxon>
        <taxon>Bacteroidota</taxon>
        <taxon>Flavobacteriia</taxon>
        <taxon>Flavobacteriales</taxon>
        <taxon>Flavobacteriaceae</taxon>
    </lineage>
</organism>
<evidence type="ECO:0000256" key="1">
    <source>
        <dbReference type="ARBA" id="ARBA00022801"/>
    </source>
</evidence>
<dbReference type="PROSITE" id="PS50222">
    <property type="entry name" value="EF_HAND_2"/>
    <property type="match status" value="1"/>
</dbReference>
<gene>
    <name evidence="5" type="ORF">SAMN05443431_105236</name>
</gene>
<dbReference type="GO" id="GO:0042781">
    <property type="term" value="F:3'-tRNA processing endoribonuclease activity"/>
    <property type="evidence" value="ECO:0007669"/>
    <property type="project" value="TreeGrafter"/>
</dbReference>
<dbReference type="Proteomes" id="UP000199559">
    <property type="component" value="Unassembled WGS sequence"/>
</dbReference>
<dbReference type="Pfam" id="PF13202">
    <property type="entry name" value="EF-hand_5"/>
    <property type="match status" value="2"/>
</dbReference>
<dbReference type="PANTHER" id="PTHR46018">
    <property type="entry name" value="ZINC PHOSPHODIESTERASE ELAC PROTEIN 1"/>
    <property type="match status" value="1"/>
</dbReference>
<dbReference type="RefSeq" id="WP_143067808.1">
    <property type="nucleotide sequence ID" value="NZ_FORM01000005.1"/>
</dbReference>
<dbReference type="SUPFAM" id="SSF47473">
    <property type="entry name" value="EF-hand"/>
    <property type="match status" value="1"/>
</dbReference>
<name>A0A1I3PSV7_9FLAO</name>
<dbReference type="InterPro" id="IPR018247">
    <property type="entry name" value="EF_Hand_1_Ca_BS"/>
</dbReference>